<feature type="non-terminal residue" evidence="4">
    <location>
        <position position="1"/>
    </location>
</feature>
<dbReference type="GO" id="GO:0005085">
    <property type="term" value="F:guanyl-nucleotide exchange factor activity"/>
    <property type="evidence" value="ECO:0007669"/>
    <property type="project" value="InterPro"/>
</dbReference>
<dbReference type="SUPFAM" id="SSF50044">
    <property type="entry name" value="SH3-domain"/>
    <property type="match status" value="1"/>
</dbReference>
<evidence type="ECO:0000256" key="1">
    <source>
        <dbReference type="ARBA" id="ARBA00022443"/>
    </source>
</evidence>
<proteinExistence type="predicted"/>
<comment type="caution">
    <text evidence="4">The sequence shown here is derived from an EMBL/GenBank/DDBJ whole genome shotgun (WGS) entry which is preliminary data.</text>
</comment>
<accession>A0A820RHN5</accession>
<evidence type="ECO:0000313" key="4">
    <source>
        <dbReference type="EMBL" id="CAF4437951.1"/>
    </source>
</evidence>
<dbReference type="Proteomes" id="UP000663844">
    <property type="component" value="Unassembled WGS sequence"/>
</dbReference>
<dbReference type="AlphaFoldDB" id="A0A820RHN5"/>
<dbReference type="GO" id="GO:0031267">
    <property type="term" value="F:small GTPase binding"/>
    <property type="evidence" value="ECO:0007669"/>
    <property type="project" value="TreeGrafter"/>
</dbReference>
<gene>
    <name evidence="4" type="ORF">OXD698_LOCUS53643</name>
</gene>
<dbReference type="GO" id="GO:0005886">
    <property type="term" value="C:plasma membrane"/>
    <property type="evidence" value="ECO:0007669"/>
    <property type="project" value="TreeGrafter"/>
</dbReference>
<name>A0A820RHN5_9BILA</name>
<dbReference type="EMBL" id="CAJOAZ010031120">
    <property type="protein sequence ID" value="CAF4437951.1"/>
    <property type="molecule type" value="Genomic_DNA"/>
</dbReference>
<dbReference type="Pfam" id="PF07653">
    <property type="entry name" value="SH3_2"/>
    <property type="match status" value="1"/>
</dbReference>
<feature type="domain" description="SH3" evidence="3">
    <location>
        <begin position="14"/>
        <end position="70"/>
    </location>
</feature>
<protein>
    <recommendedName>
        <fullName evidence="3">SH3 domain-containing protein</fullName>
    </recommendedName>
</protein>
<dbReference type="GO" id="GO:0016477">
    <property type="term" value="P:cell migration"/>
    <property type="evidence" value="ECO:0007669"/>
    <property type="project" value="TreeGrafter"/>
</dbReference>
<dbReference type="PANTHER" id="PTHR45653">
    <property type="entry name" value="DEDICATOR OF CYTOKINESIS"/>
    <property type="match status" value="1"/>
</dbReference>
<sequence>MSTWQKFRDKLSNPIFHYGVAICSFTASSPDQLSLLLGDSVHVREECDELYFGSLANKPQVSGIFPKSFI</sequence>
<keyword evidence="1 2" id="KW-0728">SH3 domain</keyword>
<evidence type="ECO:0000256" key="2">
    <source>
        <dbReference type="PROSITE-ProRule" id="PRU00192"/>
    </source>
</evidence>
<dbReference type="InterPro" id="IPR026791">
    <property type="entry name" value="DOCK"/>
</dbReference>
<dbReference type="InterPro" id="IPR036028">
    <property type="entry name" value="SH3-like_dom_sf"/>
</dbReference>
<dbReference type="GO" id="GO:0005737">
    <property type="term" value="C:cytoplasm"/>
    <property type="evidence" value="ECO:0007669"/>
    <property type="project" value="TreeGrafter"/>
</dbReference>
<evidence type="ECO:0000313" key="5">
    <source>
        <dbReference type="Proteomes" id="UP000663844"/>
    </source>
</evidence>
<dbReference type="GO" id="GO:0007264">
    <property type="term" value="P:small GTPase-mediated signal transduction"/>
    <property type="evidence" value="ECO:0007669"/>
    <property type="project" value="InterPro"/>
</dbReference>
<dbReference type="Gene3D" id="2.30.30.40">
    <property type="entry name" value="SH3 Domains"/>
    <property type="match status" value="1"/>
</dbReference>
<dbReference type="PANTHER" id="PTHR45653:SF10">
    <property type="entry name" value="MYOBLAST CITY, ISOFORM B"/>
    <property type="match status" value="1"/>
</dbReference>
<dbReference type="GO" id="GO:0007520">
    <property type="term" value="P:myoblast fusion"/>
    <property type="evidence" value="ECO:0007669"/>
    <property type="project" value="TreeGrafter"/>
</dbReference>
<evidence type="ECO:0000259" key="3">
    <source>
        <dbReference type="PROSITE" id="PS50002"/>
    </source>
</evidence>
<reference evidence="4" key="1">
    <citation type="submission" date="2021-02" db="EMBL/GenBank/DDBJ databases">
        <authorList>
            <person name="Nowell W R."/>
        </authorList>
    </citation>
    <scope>NUCLEOTIDE SEQUENCE</scope>
</reference>
<organism evidence="4 5">
    <name type="scientific">Adineta steineri</name>
    <dbReference type="NCBI Taxonomy" id="433720"/>
    <lineage>
        <taxon>Eukaryota</taxon>
        <taxon>Metazoa</taxon>
        <taxon>Spiralia</taxon>
        <taxon>Gnathifera</taxon>
        <taxon>Rotifera</taxon>
        <taxon>Eurotatoria</taxon>
        <taxon>Bdelloidea</taxon>
        <taxon>Adinetida</taxon>
        <taxon>Adinetidae</taxon>
        <taxon>Adineta</taxon>
    </lineage>
</organism>
<dbReference type="InterPro" id="IPR001452">
    <property type="entry name" value="SH3_domain"/>
</dbReference>
<dbReference type="PROSITE" id="PS50002">
    <property type="entry name" value="SH3"/>
    <property type="match status" value="1"/>
</dbReference>